<dbReference type="InterPro" id="IPR017853">
    <property type="entry name" value="GH"/>
</dbReference>
<dbReference type="Proteomes" id="UP000504637">
    <property type="component" value="Unplaced"/>
</dbReference>
<reference evidence="6" key="3">
    <citation type="submission" date="2025-08" db="UniProtKB">
        <authorList>
            <consortium name="RefSeq"/>
        </authorList>
    </citation>
    <scope>IDENTIFICATION</scope>
    <source>
        <strain evidence="6">CBS 342.82</strain>
    </source>
</reference>
<evidence type="ECO:0000313" key="5">
    <source>
        <dbReference type="Proteomes" id="UP000504637"/>
    </source>
</evidence>
<sequence length="340" mass="36581">MLFSKLSSFLIAALPLASAAVIKRNNNYKNVLYWGQGNDYQKSLASYCASGSGVDFIVLAFIDHFGNGAYPSGQIGACSINSDQSYSDECADVAKDIQACKNNGIKVFLSIGGSGADSTWHLNGDGDAKGVAYSLWHSYANPAYVDKGTPRPFGNVFVDGWDIDLESQGGDGSPNSYKYLGSLLNNLRGYFSRDSSHSYYIAGAPQCPMPEANMGLSMNQAKYDYLWIQFYNNNCAANDLFKDSNQNPNGAGYFNLKDWPKYLSNGASKNAKLIVGLPGAPDAADNFDYVQPKNLASLVSQSQNVPNFAGIMIYDAGAISESTTNGKNYAQLVKAALNNA</sequence>
<dbReference type="Gene3D" id="3.20.20.80">
    <property type="entry name" value="Glycosidases"/>
    <property type="match status" value="1"/>
</dbReference>
<dbReference type="GeneID" id="54364947"/>
<dbReference type="SUPFAM" id="SSF51445">
    <property type="entry name" value="(Trans)glycosidases"/>
    <property type="match status" value="1"/>
</dbReference>
<feature type="domain" description="GH18" evidence="4">
    <location>
        <begin position="28"/>
        <end position="340"/>
    </location>
</feature>
<evidence type="ECO:0000259" key="4">
    <source>
        <dbReference type="PROSITE" id="PS51910"/>
    </source>
</evidence>
<accession>A0A6J3LSJ1</accession>
<dbReference type="OrthoDB" id="6020543at2759"/>
<dbReference type="AlphaFoldDB" id="A0A6J3LSJ1"/>
<reference evidence="6" key="1">
    <citation type="submission" date="2020-01" db="EMBL/GenBank/DDBJ databases">
        <authorList>
            <consortium name="DOE Joint Genome Institute"/>
            <person name="Haridas S."/>
            <person name="Albert R."/>
            <person name="Binder M."/>
            <person name="Bloem J."/>
            <person name="Labutti K."/>
            <person name="Salamov A."/>
            <person name="Andreopoulos B."/>
            <person name="Baker S.E."/>
            <person name="Barry K."/>
            <person name="Bills G."/>
            <person name="Bluhm B.H."/>
            <person name="Cannon C."/>
            <person name="Castanera R."/>
            <person name="Culley D.E."/>
            <person name="Daum C."/>
            <person name="Ezra D."/>
            <person name="Gonzalez J.B."/>
            <person name="Henrissat B."/>
            <person name="Kuo A."/>
            <person name="Liang C."/>
            <person name="Lipzen A."/>
            <person name="Lutzoni F."/>
            <person name="Magnuson J."/>
            <person name="Mondo S."/>
            <person name="Nolan M."/>
            <person name="Ohm R."/>
            <person name="Pangilinan J."/>
            <person name="Park H.-J."/>
            <person name="Ramirez L."/>
            <person name="Alfaro M."/>
            <person name="Sun H."/>
            <person name="Tritt A."/>
            <person name="Yoshinaga Y."/>
            <person name="Zwiers L.-H."/>
            <person name="Turgeon B.G."/>
            <person name="Goodwin S.B."/>
            <person name="Spatafora J.W."/>
            <person name="Crous P.W."/>
            <person name="Grigoriev I.V."/>
        </authorList>
    </citation>
    <scope>NUCLEOTIDE SEQUENCE</scope>
    <source>
        <strain evidence="6">CBS 342.82</strain>
    </source>
</reference>
<keyword evidence="5" id="KW-1185">Reference proteome</keyword>
<keyword evidence="2" id="KW-0326">Glycosidase</keyword>
<dbReference type="GO" id="GO:0005975">
    <property type="term" value="P:carbohydrate metabolic process"/>
    <property type="evidence" value="ECO:0007669"/>
    <property type="project" value="InterPro"/>
</dbReference>
<dbReference type="Pfam" id="PF00704">
    <property type="entry name" value="Glyco_hydro_18"/>
    <property type="match status" value="1"/>
</dbReference>
<keyword evidence="1 6" id="KW-0378">Hydrolase</keyword>
<dbReference type="GO" id="GO:0004568">
    <property type="term" value="F:chitinase activity"/>
    <property type="evidence" value="ECO:0007669"/>
    <property type="project" value="TreeGrafter"/>
</dbReference>
<dbReference type="PROSITE" id="PS51910">
    <property type="entry name" value="GH18_2"/>
    <property type="match status" value="1"/>
</dbReference>
<feature type="signal peptide" evidence="3">
    <location>
        <begin position="1"/>
        <end position="19"/>
    </location>
</feature>
<reference evidence="6" key="2">
    <citation type="submission" date="2020-04" db="EMBL/GenBank/DDBJ databases">
        <authorList>
            <consortium name="NCBI Genome Project"/>
        </authorList>
    </citation>
    <scope>NUCLEOTIDE SEQUENCE</scope>
    <source>
        <strain evidence="6">CBS 342.82</strain>
    </source>
</reference>
<keyword evidence="3" id="KW-0732">Signal</keyword>
<dbReference type="PANTHER" id="PTHR45708">
    <property type="entry name" value="ENDOCHITINASE"/>
    <property type="match status" value="1"/>
</dbReference>
<evidence type="ECO:0000256" key="2">
    <source>
        <dbReference type="ARBA" id="ARBA00023295"/>
    </source>
</evidence>
<organism evidence="6">
    <name type="scientific">Dissoconium aciculare CBS 342.82</name>
    <dbReference type="NCBI Taxonomy" id="1314786"/>
    <lineage>
        <taxon>Eukaryota</taxon>
        <taxon>Fungi</taxon>
        <taxon>Dikarya</taxon>
        <taxon>Ascomycota</taxon>
        <taxon>Pezizomycotina</taxon>
        <taxon>Dothideomycetes</taxon>
        <taxon>Dothideomycetidae</taxon>
        <taxon>Mycosphaerellales</taxon>
        <taxon>Dissoconiaceae</taxon>
        <taxon>Dissoconium</taxon>
    </lineage>
</organism>
<feature type="chain" id="PRO_5027047174" evidence="3">
    <location>
        <begin position="20"/>
        <end position="340"/>
    </location>
</feature>
<dbReference type="InterPro" id="IPR050542">
    <property type="entry name" value="Glycosyl_Hydrlase18_Chitinase"/>
</dbReference>
<evidence type="ECO:0000313" key="6">
    <source>
        <dbReference type="RefSeq" id="XP_033455295.1"/>
    </source>
</evidence>
<proteinExistence type="predicted"/>
<dbReference type="PANTHER" id="PTHR45708:SF49">
    <property type="entry name" value="ENDOCHITINASE"/>
    <property type="match status" value="1"/>
</dbReference>
<name>A0A6J3LSJ1_9PEZI</name>
<dbReference type="InterPro" id="IPR001223">
    <property type="entry name" value="Glyco_hydro18_cat"/>
</dbReference>
<dbReference type="GO" id="GO:0005576">
    <property type="term" value="C:extracellular region"/>
    <property type="evidence" value="ECO:0007669"/>
    <property type="project" value="TreeGrafter"/>
</dbReference>
<dbReference type="RefSeq" id="XP_033455295.1">
    <property type="nucleotide sequence ID" value="XM_033607147.1"/>
</dbReference>
<evidence type="ECO:0000256" key="1">
    <source>
        <dbReference type="ARBA" id="ARBA00022801"/>
    </source>
</evidence>
<gene>
    <name evidence="6" type="ORF">K489DRAFT_405156</name>
</gene>
<evidence type="ECO:0000256" key="3">
    <source>
        <dbReference type="SAM" id="SignalP"/>
    </source>
</evidence>
<protein>
    <submittedName>
        <fullName evidence="6">Glycoside hydrolase family 18 protein</fullName>
    </submittedName>
</protein>